<dbReference type="OrthoDB" id="111097at2759"/>
<dbReference type="VEuPathDB" id="FungiDB:PITG_11991"/>
<dbReference type="HOGENOM" id="CLU_051444_2_1_1"/>
<organism evidence="1 2">
    <name type="scientific">Phytophthora infestans (strain T30-4)</name>
    <name type="common">Potato late blight agent</name>
    <dbReference type="NCBI Taxonomy" id="403677"/>
    <lineage>
        <taxon>Eukaryota</taxon>
        <taxon>Sar</taxon>
        <taxon>Stramenopiles</taxon>
        <taxon>Oomycota</taxon>
        <taxon>Peronosporomycetes</taxon>
        <taxon>Peronosporales</taxon>
        <taxon>Peronosporaceae</taxon>
        <taxon>Phytophthora</taxon>
    </lineage>
</organism>
<dbReference type="Proteomes" id="UP000006643">
    <property type="component" value="Unassembled WGS sequence"/>
</dbReference>
<dbReference type="EMBL" id="DS028138">
    <property type="protein sequence ID" value="EEY58973.1"/>
    <property type="molecule type" value="Genomic_DNA"/>
</dbReference>
<sequence length="361" mass="41665">MLTGHLPSGHRNKVHKFGAKSIWLYFIGAEWVQNERFTPISVFTLTSQPRHSTIQTMSMPCYDSITEESFTEPLLSLDVRPPSRLNETSGQSRWRPEGIYFEAQDQFSSRKQTAIAASKQALQRECRRNNQRRYRHKQIALTTNLEIETDHLRDEINQLKRHRSDIAASIPTKENVWYFVVEYFRLFRYGLRNVVRTPSRSTQNTQYNDQLSCVREAMLPDVLFNAEQGVDALIKHWMCVSLRFEDVLVELDEIKKGAADSLLATSTTSITIQERTLRSVFPHLCIDMDDSPLAKILVGQRIQMRGWTCFEWDPTFGRVTCITNVADLLTPLLKLVGNLESVSRIFDGALTSPSFQWKTTR</sequence>
<protein>
    <recommendedName>
        <fullName evidence="3">Bzip transcription factor</fullName>
    </recommendedName>
</protein>
<gene>
    <name evidence="1" type="ORF">PITG_11991</name>
</gene>
<dbReference type="InParanoid" id="D0NHP8"/>
<evidence type="ECO:0008006" key="3">
    <source>
        <dbReference type="Google" id="ProtNLM"/>
    </source>
</evidence>
<dbReference type="KEGG" id="pif:PITG_11991"/>
<evidence type="ECO:0000313" key="2">
    <source>
        <dbReference type="Proteomes" id="UP000006643"/>
    </source>
</evidence>
<proteinExistence type="predicted"/>
<name>D0NHP8_PHYIT</name>
<accession>D0NHP8</accession>
<dbReference type="OMA" id="EWVQNER"/>
<dbReference type="RefSeq" id="XP_002901446.1">
    <property type="nucleotide sequence ID" value="XM_002901400.1"/>
</dbReference>
<dbReference type="GeneID" id="9470973"/>
<keyword evidence="2" id="KW-1185">Reference proteome</keyword>
<dbReference type="AlphaFoldDB" id="D0NHP8"/>
<reference evidence="2" key="1">
    <citation type="journal article" date="2009" name="Nature">
        <title>Genome sequence and analysis of the Irish potato famine pathogen Phytophthora infestans.</title>
        <authorList>
            <consortium name="The Broad Institute Genome Sequencing Platform"/>
            <person name="Haas B.J."/>
            <person name="Kamoun S."/>
            <person name="Zody M.C."/>
            <person name="Jiang R.H."/>
            <person name="Handsaker R.E."/>
            <person name="Cano L.M."/>
            <person name="Grabherr M."/>
            <person name="Kodira C.D."/>
            <person name="Raffaele S."/>
            <person name="Torto-Alalibo T."/>
            <person name="Bozkurt T.O."/>
            <person name="Ah-Fong A.M."/>
            <person name="Alvarado L."/>
            <person name="Anderson V.L."/>
            <person name="Armstrong M.R."/>
            <person name="Avrova A."/>
            <person name="Baxter L."/>
            <person name="Beynon J."/>
            <person name="Boevink P.C."/>
            <person name="Bollmann S.R."/>
            <person name="Bos J.I."/>
            <person name="Bulone V."/>
            <person name="Cai G."/>
            <person name="Cakir C."/>
            <person name="Carrington J.C."/>
            <person name="Chawner M."/>
            <person name="Conti L."/>
            <person name="Costanzo S."/>
            <person name="Ewan R."/>
            <person name="Fahlgren N."/>
            <person name="Fischbach M.A."/>
            <person name="Fugelstad J."/>
            <person name="Gilroy E.M."/>
            <person name="Gnerre S."/>
            <person name="Green P.J."/>
            <person name="Grenville-Briggs L.J."/>
            <person name="Griffith J."/>
            <person name="Grunwald N.J."/>
            <person name="Horn K."/>
            <person name="Horner N.R."/>
            <person name="Hu C.H."/>
            <person name="Huitema E."/>
            <person name="Jeong D.H."/>
            <person name="Jones A.M."/>
            <person name="Jones J.D."/>
            <person name="Jones R.W."/>
            <person name="Karlsson E.K."/>
            <person name="Kunjeti S.G."/>
            <person name="Lamour K."/>
            <person name="Liu Z."/>
            <person name="Ma L."/>
            <person name="Maclean D."/>
            <person name="Chibucos M.C."/>
            <person name="McDonald H."/>
            <person name="McWalters J."/>
            <person name="Meijer H.J."/>
            <person name="Morgan W."/>
            <person name="Morris P.F."/>
            <person name="Munro C.A."/>
            <person name="O'Neill K."/>
            <person name="Ospina-Giraldo M."/>
            <person name="Pinzon A."/>
            <person name="Pritchard L."/>
            <person name="Ramsahoye B."/>
            <person name="Ren Q."/>
            <person name="Restrepo S."/>
            <person name="Roy S."/>
            <person name="Sadanandom A."/>
            <person name="Savidor A."/>
            <person name="Schornack S."/>
            <person name="Schwartz D.C."/>
            <person name="Schumann U.D."/>
            <person name="Schwessinger B."/>
            <person name="Seyer L."/>
            <person name="Sharpe T."/>
            <person name="Silvar C."/>
            <person name="Song J."/>
            <person name="Studholme D.J."/>
            <person name="Sykes S."/>
            <person name="Thines M."/>
            <person name="van de Vondervoort P.J."/>
            <person name="Phuntumart V."/>
            <person name="Wawra S."/>
            <person name="Weide R."/>
            <person name="Win J."/>
            <person name="Young C."/>
            <person name="Zhou S."/>
            <person name="Fry W."/>
            <person name="Meyers B.C."/>
            <person name="van West P."/>
            <person name="Ristaino J."/>
            <person name="Govers F."/>
            <person name="Birch P.R."/>
            <person name="Whisson S.C."/>
            <person name="Judelson H.S."/>
            <person name="Nusbaum C."/>
        </authorList>
    </citation>
    <scope>NUCLEOTIDE SEQUENCE [LARGE SCALE GENOMIC DNA]</scope>
    <source>
        <strain evidence="2">T30-4</strain>
    </source>
</reference>
<evidence type="ECO:0000313" key="1">
    <source>
        <dbReference type="EMBL" id="EEY58973.1"/>
    </source>
</evidence>